<dbReference type="InterPro" id="IPR016024">
    <property type="entry name" value="ARM-type_fold"/>
</dbReference>
<dbReference type="RefSeq" id="WP_212518720.1">
    <property type="nucleotide sequence ID" value="NZ_JAGSOH010000037.1"/>
</dbReference>
<protein>
    <recommendedName>
        <fullName evidence="3">HEAT repeat domain-containing protein</fullName>
    </recommendedName>
</protein>
<proteinExistence type="predicted"/>
<dbReference type="EMBL" id="JAGSOH010000037">
    <property type="protein sequence ID" value="MBR7827577.1"/>
    <property type="molecule type" value="Genomic_DNA"/>
</dbReference>
<accession>A0A941IJ79</accession>
<gene>
    <name evidence="1" type="ORF">KDK95_14760</name>
</gene>
<sequence>MTTPETVGSPGTPSPLPPAAQLYTHTDWASLGHANPFDFDLASTLTLLLHDDAATRANALHDLQSAVHHQNTIYPSTTPVALYIAALLFDPRTDGVGVYGRNDVPRTLRAALLDWLGELADDVGEQSAAIAQRFGYATTAEETALRALRPTLLNAATAFADSQDSDVRHAAVTTTLLLLDTIEERRRHETAYAQLVEEILATSSNRYHRARALDSLDAWGHDTTMLRRTEPGTADNTMIAWADEPPF</sequence>
<dbReference type="InterPro" id="IPR011989">
    <property type="entry name" value="ARM-like"/>
</dbReference>
<dbReference type="Proteomes" id="UP000676325">
    <property type="component" value="Unassembled WGS sequence"/>
</dbReference>
<evidence type="ECO:0000313" key="1">
    <source>
        <dbReference type="EMBL" id="MBR7827577.1"/>
    </source>
</evidence>
<dbReference type="AlphaFoldDB" id="A0A941IJ79"/>
<evidence type="ECO:0008006" key="3">
    <source>
        <dbReference type="Google" id="ProtNLM"/>
    </source>
</evidence>
<organism evidence="1 2">
    <name type="scientific">Actinospica acidithermotolerans</name>
    <dbReference type="NCBI Taxonomy" id="2828514"/>
    <lineage>
        <taxon>Bacteria</taxon>
        <taxon>Bacillati</taxon>
        <taxon>Actinomycetota</taxon>
        <taxon>Actinomycetes</taxon>
        <taxon>Catenulisporales</taxon>
        <taxon>Actinospicaceae</taxon>
        <taxon>Actinospica</taxon>
    </lineage>
</organism>
<name>A0A941IJ79_9ACTN</name>
<keyword evidence="2" id="KW-1185">Reference proteome</keyword>
<dbReference type="Gene3D" id="1.25.10.10">
    <property type="entry name" value="Leucine-rich Repeat Variant"/>
    <property type="match status" value="1"/>
</dbReference>
<comment type="caution">
    <text evidence="1">The sequence shown here is derived from an EMBL/GenBank/DDBJ whole genome shotgun (WGS) entry which is preliminary data.</text>
</comment>
<dbReference type="SUPFAM" id="SSF48371">
    <property type="entry name" value="ARM repeat"/>
    <property type="match status" value="1"/>
</dbReference>
<reference evidence="1" key="1">
    <citation type="submission" date="2021-04" db="EMBL/GenBank/DDBJ databases">
        <title>Genome based classification of Actinospica acidithermotolerans sp. nov., an actinobacterium isolated from an Indonesian hot spring.</title>
        <authorList>
            <person name="Kusuma A.B."/>
            <person name="Putra K.E."/>
            <person name="Nafisah S."/>
            <person name="Loh J."/>
            <person name="Nouioui I."/>
            <person name="Goodfellow M."/>
        </authorList>
    </citation>
    <scope>NUCLEOTIDE SEQUENCE</scope>
    <source>
        <strain evidence="1">MGRD01-02</strain>
    </source>
</reference>
<evidence type="ECO:0000313" key="2">
    <source>
        <dbReference type="Proteomes" id="UP000676325"/>
    </source>
</evidence>